<sequence>MSKKEVCVVGAGPSGLACARQMLDYGFDVVLYERSTDIGGLRSYHSNDVEGQPSVMRTTVINTSKEMSAFSGDHARSASCRLLATSQLLGSRPPRTGMFTRIARQGRSPTYWWGREKSEAFGKTPDAVNFWMGDERAVTSMHRDHYENIYCVVSGHKDFILLPPTDLPWVPYENYKTGQFHEVANGQFDVIASGDDSSVPWISLDPENPDFDRYPHYRHASPVKCRVSAGDILYLPCLWFHHVRQSHGCVALNYWYDMEFDIKYCYYKLLEDLSLISKNC</sequence>
<proteinExistence type="predicted"/>
<name>A0ACB8CU67_DERSI</name>
<evidence type="ECO:0000313" key="1">
    <source>
        <dbReference type="EMBL" id="KAH7952691.1"/>
    </source>
</evidence>
<gene>
    <name evidence="1" type="ORF">HPB49_000419</name>
</gene>
<accession>A0ACB8CU67</accession>
<organism evidence="1 2">
    <name type="scientific">Dermacentor silvarum</name>
    <name type="common">Tick</name>
    <dbReference type="NCBI Taxonomy" id="543639"/>
    <lineage>
        <taxon>Eukaryota</taxon>
        <taxon>Metazoa</taxon>
        <taxon>Ecdysozoa</taxon>
        <taxon>Arthropoda</taxon>
        <taxon>Chelicerata</taxon>
        <taxon>Arachnida</taxon>
        <taxon>Acari</taxon>
        <taxon>Parasitiformes</taxon>
        <taxon>Ixodida</taxon>
        <taxon>Ixodoidea</taxon>
        <taxon>Ixodidae</taxon>
        <taxon>Rhipicephalinae</taxon>
        <taxon>Dermacentor</taxon>
    </lineage>
</organism>
<dbReference type="Proteomes" id="UP000821865">
    <property type="component" value="Chromosome 4"/>
</dbReference>
<protein>
    <submittedName>
        <fullName evidence="1">Uncharacterized protein</fullName>
    </submittedName>
</protein>
<comment type="caution">
    <text evidence="1">The sequence shown here is derived from an EMBL/GenBank/DDBJ whole genome shotgun (WGS) entry which is preliminary data.</text>
</comment>
<reference evidence="1" key="1">
    <citation type="submission" date="2020-05" db="EMBL/GenBank/DDBJ databases">
        <title>Large-scale comparative analyses of tick genomes elucidate their genetic diversity and vector capacities.</title>
        <authorList>
            <person name="Jia N."/>
            <person name="Wang J."/>
            <person name="Shi W."/>
            <person name="Du L."/>
            <person name="Sun Y."/>
            <person name="Zhan W."/>
            <person name="Jiang J."/>
            <person name="Wang Q."/>
            <person name="Zhang B."/>
            <person name="Ji P."/>
            <person name="Sakyi L.B."/>
            <person name="Cui X."/>
            <person name="Yuan T."/>
            <person name="Jiang B."/>
            <person name="Yang W."/>
            <person name="Lam T.T.-Y."/>
            <person name="Chang Q."/>
            <person name="Ding S."/>
            <person name="Wang X."/>
            <person name="Zhu J."/>
            <person name="Ruan X."/>
            <person name="Zhao L."/>
            <person name="Wei J."/>
            <person name="Que T."/>
            <person name="Du C."/>
            <person name="Cheng J."/>
            <person name="Dai P."/>
            <person name="Han X."/>
            <person name="Huang E."/>
            <person name="Gao Y."/>
            <person name="Liu J."/>
            <person name="Shao H."/>
            <person name="Ye R."/>
            <person name="Li L."/>
            <person name="Wei W."/>
            <person name="Wang X."/>
            <person name="Wang C."/>
            <person name="Yang T."/>
            <person name="Huo Q."/>
            <person name="Li W."/>
            <person name="Guo W."/>
            <person name="Chen H."/>
            <person name="Zhou L."/>
            <person name="Ni X."/>
            <person name="Tian J."/>
            <person name="Zhou Y."/>
            <person name="Sheng Y."/>
            <person name="Liu T."/>
            <person name="Pan Y."/>
            <person name="Xia L."/>
            <person name="Li J."/>
            <person name="Zhao F."/>
            <person name="Cao W."/>
        </authorList>
    </citation>
    <scope>NUCLEOTIDE SEQUENCE</scope>
    <source>
        <strain evidence="1">Dsil-2018</strain>
    </source>
</reference>
<evidence type="ECO:0000313" key="2">
    <source>
        <dbReference type="Proteomes" id="UP000821865"/>
    </source>
</evidence>
<dbReference type="EMBL" id="CM023473">
    <property type="protein sequence ID" value="KAH7952691.1"/>
    <property type="molecule type" value="Genomic_DNA"/>
</dbReference>
<keyword evidence="2" id="KW-1185">Reference proteome</keyword>